<feature type="domain" description="tRNA intron endonuclease N-terminal" evidence="5">
    <location>
        <begin position="17"/>
        <end position="95"/>
    </location>
</feature>
<dbReference type="GO" id="GO:0003676">
    <property type="term" value="F:nucleic acid binding"/>
    <property type="evidence" value="ECO:0007669"/>
    <property type="project" value="InterPro"/>
</dbReference>
<dbReference type="GO" id="GO:0005737">
    <property type="term" value="C:cytoplasm"/>
    <property type="evidence" value="ECO:0007669"/>
    <property type="project" value="TreeGrafter"/>
</dbReference>
<dbReference type="Gene3D" id="3.40.1350.10">
    <property type="match status" value="1"/>
</dbReference>
<dbReference type="NCBIfam" id="TIGR00324">
    <property type="entry name" value="endA"/>
    <property type="match status" value="1"/>
</dbReference>
<dbReference type="InterPro" id="IPR011856">
    <property type="entry name" value="tRNA_endonuc-like_dom_sf"/>
</dbReference>
<dbReference type="EMBL" id="HBIN01020139">
    <property type="protein sequence ID" value="CAE0445356.1"/>
    <property type="molecule type" value="Transcribed_RNA"/>
</dbReference>
<dbReference type="Pfam" id="PF01974">
    <property type="entry name" value="tRNA_int_endo"/>
    <property type="match status" value="1"/>
</dbReference>
<evidence type="ECO:0000256" key="1">
    <source>
        <dbReference type="ARBA" id="ARBA00008078"/>
    </source>
</evidence>
<sequence>MAGKPVGFIPRTPCGFVVLVPVRDHIELLFRLGCYGSSSIDPKITPTFLRKSHVDSQVEGNEWAEPLKLTACEAFYLLENDVMELSWINDKSHLSKEVCWNVFFSWYNNKYISFAVLFAAYSCLKKQNWIVKQGAALGSHFALYKDDPNKCHSTYSVLVTTKDKPARWLTISRLSRVANQAAKELLLVRVDLIGTETEVACPANVTAVIIRRFTLN</sequence>
<evidence type="ECO:0000259" key="5">
    <source>
        <dbReference type="Pfam" id="PF02778"/>
    </source>
</evidence>
<dbReference type="InterPro" id="IPR006677">
    <property type="entry name" value="tRNA_intron_Endonuc_cat-like"/>
</dbReference>
<dbReference type="Pfam" id="PF02778">
    <property type="entry name" value="tRNA_int_endo_N"/>
    <property type="match status" value="1"/>
</dbReference>
<evidence type="ECO:0000259" key="4">
    <source>
        <dbReference type="Pfam" id="PF01974"/>
    </source>
</evidence>
<dbReference type="AlphaFoldDB" id="A0A7S3PNM1"/>
<protein>
    <recommendedName>
        <fullName evidence="2">tRNA-intron lyase</fullName>
        <ecNumber evidence="2">4.6.1.16</ecNumber>
    </recommendedName>
</protein>
<name>A0A7S3PNM1_9STRA</name>
<dbReference type="CDD" id="cd22363">
    <property type="entry name" value="tRNA-intron_lyase_C"/>
    <property type="match status" value="1"/>
</dbReference>
<dbReference type="GO" id="GO:0000379">
    <property type="term" value="P:tRNA-type intron splice site recognition and cleavage"/>
    <property type="evidence" value="ECO:0007669"/>
    <property type="project" value="TreeGrafter"/>
</dbReference>
<reference evidence="6" key="1">
    <citation type="submission" date="2021-01" db="EMBL/GenBank/DDBJ databases">
        <authorList>
            <person name="Corre E."/>
            <person name="Pelletier E."/>
            <person name="Niang G."/>
            <person name="Scheremetjew M."/>
            <person name="Finn R."/>
            <person name="Kale V."/>
            <person name="Holt S."/>
            <person name="Cochrane G."/>
            <person name="Meng A."/>
            <person name="Brown T."/>
            <person name="Cohen L."/>
        </authorList>
    </citation>
    <scope>NUCLEOTIDE SEQUENCE</scope>
    <source>
        <strain evidence="6">GSBS06</strain>
    </source>
</reference>
<dbReference type="PANTHER" id="PTHR21227:SF0">
    <property type="entry name" value="TRNA-SPLICING ENDONUCLEASE SUBUNIT SEN2"/>
    <property type="match status" value="1"/>
</dbReference>
<dbReference type="PANTHER" id="PTHR21227">
    <property type="entry name" value="TRNA-SPLICING ENDONUCLEASE SUBUNIT SEN2"/>
    <property type="match status" value="1"/>
</dbReference>
<dbReference type="SUPFAM" id="SSF53032">
    <property type="entry name" value="tRNA-intron endonuclease catalytic domain-like"/>
    <property type="match status" value="1"/>
</dbReference>
<dbReference type="InterPro" id="IPR006678">
    <property type="entry name" value="tRNA_intron_Endonuc_N"/>
</dbReference>
<dbReference type="EC" id="4.6.1.16" evidence="2"/>
<organism evidence="6">
    <name type="scientific">Aplanochytrium stocchinoi</name>
    <dbReference type="NCBI Taxonomy" id="215587"/>
    <lineage>
        <taxon>Eukaryota</taxon>
        <taxon>Sar</taxon>
        <taxon>Stramenopiles</taxon>
        <taxon>Bigyra</taxon>
        <taxon>Labyrinthulomycetes</taxon>
        <taxon>Thraustochytrida</taxon>
        <taxon>Thraustochytriidae</taxon>
        <taxon>Aplanochytrium</taxon>
    </lineage>
</organism>
<dbReference type="InterPro" id="IPR006676">
    <property type="entry name" value="tRNA_splic"/>
</dbReference>
<dbReference type="InterPro" id="IPR036167">
    <property type="entry name" value="tRNA_intron_Endo_cat-like_sf"/>
</dbReference>
<comment type="catalytic activity">
    <reaction evidence="3">
        <text>pretRNA = a 3'-half-tRNA molecule with a 5'-OH end + a 5'-half-tRNA molecule with a 2',3'-cyclic phosphate end + an intron with a 2',3'-cyclic phosphate and a 5'-hydroxyl terminus.</text>
        <dbReference type="EC" id="4.6.1.16"/>
    </reaction>
</comment>
<evidence type="ECO:0000256" key="3">
    <source>
        <dbReference type="ARBA" id="ARBA00034031"/>
    </source>
</evidence>
<gene>
    <name evidence="6" type="ORF">ASTO00021_LOCUS15375</name>
</gene>
<accession>A0A7S3PNM1</accession>
<dbReference type="GO" id="GO:0000214">
    <property type="term" value="C:tRNA-intron endonuclease complex"/>
    <property type="evidence" value="ECO:0007669"/>
    <property type="project" value="TreeGrafter"/>
</dbReference>
<feature type="domain" description="tRNA intron endonuclease catalytic" evidence="4">
    <location>
        <begin position="114"/>
        <end position="191"/>
    </location>
</feature>
<evidence type="ECO:0000313" key="6">
    <source>
        <dbReference type="EMBL" id="CAE0445356.1"/>
    </source>
</evidence>
<dbReference type="GO" id="GO:0000213">
    <property type="term" value="F:tRNA-intron lyase activity"/>
    <property type="evidence" value="ECO:0007669"/>
    <property type="project" value="UniProtKB-EC"/>
</dbReference>
<evidence type="ECO:0000256" key="2">
    <source>
        <dbReference type="ARBA" id="ARBA00012573"/>
    </source>
</evidence>
<proteinExistence type="inferred from homology"/>
<comment type="similarity">
    <text evidence="1">Belongs to the tRNA-intron endonuclease family.</text>
</comment>